<dbReference type="eggNOG" id="KOG0619">
    <property type="taxonomic scope" value="Eukaryota"/>
</dbReference>
<dbReference type="PANTHER" id="PTHR48063">
    <property type="entry name" value="LRR RECEPTOR-LIKE KINASE"/>
    <property type="match status" value="1"/>
</dbReference>
<dbReference type="FunFam" id="3.80.10.10:FF:000111">
    <property type="entry name" value="LRR receptor-like serine/threonine-protein kinase ERECTA"/>
    <property type="match status" value="1"/>
</dbReference>
<dbReference type="AlphaFoldDB" id="B9RM78"/>
<keyword evidence="4" id="KW-0597">Phosphoprotein</keyword>
<dbReference type="Pfam" id="PF23598">
    <property type="entry name" value="LRR_14"/>
    <property type="match status" value="2"/>
</dbReference>
<feature type="domain" description="Disease resistance R13L4/SHOC-2-like LRR" evidence="15">
    <location>
        <begin position="130"/>
        <end position="324"/>
    </location>
</feature>
<dbReference type="InterPro" id="IPR046956">
    <property type="entry name" value="RLP23-like"/>
</dbReference>
<dbReference type="FunFam" id="3.80.10.10:FF:000095">
    <property type="entry name" value="LRR receptor-like serine/threonine-protein kinase GSO1"/>
    <property type="match status" value="1"/>
</dbReference>
<evidence type="ECO:0000256" key="11">
    <source>
        <dbReference type="ARBA" id="ARBA00023170"/>
    </source>
</evidence>
<dbReference type="GO" id="GO:0032440">
    <property type="term" value="F:2-alkenal reductase [NAD(P)H] activity"/>
    <property type="evidence" value="ECO:0007669"/>
    <property type="project" value="UniProtKB-EC"/>
</dbReference>
<dbReference type="PROSITE" id="PS51450">
    <property type="entry name" value="LRR"/>
    <property type="match status" value="1"/>
</dbReference>
<keyword evidence="16" id="KW-0808">Transferase</keyword>
<dbReference type="Gene3D" id="3.80.10.10">
    <property type="entry name" value="Ribonuclease Inhibitor"/>
    <property type="match status" value="3"/>
</dbReference>
<dbReference type="InterPro" id="IPR032675">
    <property type="entry name" value="LRR_dom_sf"/>
</dbReference>
<dbReference type="InterPro" id="IPR001611">
    <property type="entry name" value="Leu-rich_rpt"/>
</dbReference>
<evidence type="ECO:0000313" key="17">
    <source>
        <dbReference type="Proteomes" id="UP000008311"/>
    </source>
</evidence>
<protein>
    <submittedName>
        <fullName evidence="16">Serine/threonine-protein kinase bri1, putative</fullName>
        <ecNumber evidence="16">1.3.1.74</ecNumber>
    </submittedName>
</protein>
<dbReference type="STRING" id="3988.B9RM78"/>
<evidence type="ECO:0000256" key="7">
    <source>
        <dbReference type="ARBA" id="ARBA00022729"/>
    </source>
</evidence>
<evidence type="ECO:0000256" key="2">
    <source>
        <dbReference type="ARBA" id="ARBA00009592"/>
    </source>
</evidence>
<dbReference type="SUPFAM" id="SSF52047">
    <property type="entry name" value="RNI-like"/>
    <property type="match status" value="1"/>
</dbReference>
<evidence type="ECO:0000313" key="16">
    <source>
        <dbReference type="EMBL" id="EEF47401.1"/>
    </source>
</evidence>
<keyword evidence="6 13" id="KW-0812">Transmembrane</keyword>
<keyword evidence="7" id="KW-0732">Signal</keyword>
<proteinExistence type="inferred from homology"/>
<dbReference type="SUPFAM" id="SSF52058">
    <property type="entry name" value="L domain-like"/>
    <property type="match status" value="3"/>
</dbReference>
<evidence type="ECO:0000256" key="8">
    <source>
        <dbReference type="ARBA" id="ARBA00022737"/>
    </source>
</evidence>
<keyword evidence="8" id="KW-0677">Repeat</keyword>
<dbReference type="EC" id="1.3.1.74" evidence="16"/>
<dbReference type="InParanoid" id="B9RM78"/>
<evidence type="ECO:0000256" key="12">
    <source>
        <dbReference type="ARBA" id="ARBA00023180"/>
    </source>
</evidence>
<dbReference type="Pfam" id="PF13855">
    <property type="entry name" value="LRR_8"/>
    <property type="match status" value="2"/>
</dbReference>
<feature type="domain" description="Disease resistance R13L4/SHOC-2-like LRR" evidence="15">
    <location>
        <begin position="334"/>
        <end position="522"/>
    </location>
</feature>
<keyword evidence="16" id="KW-0418">Kinase</keyword>
<dbReference type="SMART" id="SM00369">
    <property type="entry name" value="LRR_TYP"/>
    <property type="match status" value="10"/>
</dbReference>
<comment type="similarity">
    <text evidence="2">Belongs to the RLP family.</text>
</comment>
<dbReference type="GO" id="GO:0007165">
    <property type="term" value="P:signal transduction"/>
    <property type="evidence" value="ECO:0007669"/>
    <property type="project" value="UniProtKB-ARBA"/>
</dbReference>
<keyword evidence="10 13" id="KW-0472">Membrane</keyword>
<dbReference type="InterPro" id="IPR013210">
    <property type="entry name" value="LRR_N_plant-typ"/>
</dbReference>
<evidence type="ECO:0000256" key="13">
    <source>
        <dbReference type="SAM" id="Phobius"/>
    </source>
</evidence>
<organism evidence="16 17">
    <name type="scientific">Ricinus communis</name>
    <name type="common">Castor bean</name>
    <dbReference type="NCBI Taxonomy" id="3988"/>
    <lineage>
        <taxon>Eukaryota</taxon>
        <taxon>Viridiplantae</taxon>
        <taxon>Streptophyta</taxon>
        <taxon>Embryophyta</taxon>
        <taxon>Tracheophyta</taxon>
        <taxon>Spermatophyta</taxon>
        <taxon>Magnoliopsida</taxon>
        <taxon>eudicotyledons</taxon>
        <taxon>Gunneridae</taxon>
        <taxon>Pentapetalae</taxon>
        <taxon>rosids</taxon>
        <taxon>fabids</taxon>
        <taxon>Malpighiales</taxon>
        <taxon>Euphorbiaceae</taxon>
        <taxon>Acalyphoideae</taxon>
        <taxon>Acalypheae</taxon>
        <taxon>Ricinus</taxon>
    </lineage>
</organism>
<evidence type="ECO:0000256" key="5">
    <source>
        <dbReference type="ARBA" id="ARBA00022614"/>
    </source>
</evidence>
<dbReference type="Pfam" id="PF08263">
    <property type="entry name" value="LRRNT_2"/>
    <property type="match status" value="1"/>
</dbReference>
<dbReference type="Pfam" id="PF00560">
    <property type="entry name" value="LRR_1"/>
    <property type="match status" value="5"/>
</dbReference>
<dbReference type="InterPro" id="IPR055414">
    <property type="entry name" value="LRR_R13L4/SHOC2-like"/>
</dbReference>
<evidence type="ECO:0000256" key="6">
    <source>
        <dbReference type="ARBA" id="ARBA00022692"/>
    </source>
</evidence>
<evidence type="ECO:0000256" key="3">
    <source>
        <dbReference type="ARBA" id="ARBA00022475"/>
    </source>
</evidence>
<dbReference type="GO" id="GO:0016301">
    <property type="term" value="F:kinase activity"/>
    <property type="evidence" value="ECO:0007669"/>
    <property type="project" value="UniProtKB-KW"/>
</dbReference>
<dbReference type="EMBL" id="EQ973789">
    <property type="protein sequence ID" value="EEF47401.1"/>
    <property type="molecule type" value="Genomic_DNA"/>
</dbReference>
<dbReference type="FunCoup" id="B9RM78">
    <property type="interactions" value="489"/>
</dbReference>
<keyword evidence="3" id="KW-1003">Cell membrane</keyword>
<name>B9RM78_RICCO</name>
<gene>
    <name evidence="16" type="ORF">RCOM_1078480</name>
</gene>
<dbReference type="FunFam" id="3.80.10.10:FF:000041">
    <property type="entry name" value="LRR receptor-like serine/threonine-protein kinase ERECTA"/>
    <property type="match status" value="1"/>
</dbReference>
<keyword evidence="17" id="KW-1185">Reference proteome</keyword>
<dbReference type="Proteomes" id="UP000008311">
    <property type="component" value="Unassembled WGS sequence"/>
</dbReference>
<evidence type="ECO:0000256" key="1">
    <source>
        <dbReference type="ARBA" id="ARBA00004251"/>
    </source>
</evidence>
<evidence type="ECO:0000256" key="9">
    <source>
        <dbReference type="ARBA" id="ARBA00022989"/>
    </source>
</evidence>
<feature type="transmembrane region" description="Helical" evidence="13">
    <location>
        <begin position="956"/>
        <end position="979"/>
    </location>
</feature>
<sequence>MISSTATTIAALTFLAAIGMASTKTSIELLLLVFFSSEFLFLETVKFSSGNDSHRVSCLEIERKALLKFKAALTDPLGQLSSWTGNDCCSWDGVVCNNRSGNVIRLKLSNQYSSNSADYDDYGTANALSGEISTSLLDLKYLNYLDLSMNSFGYIPIPDFFGSLERLRYLNLSGASFTGPIPPLLGNLSRLRYLDLSSNFMESTDIQLNWLSGLSSLKHLSMASVNLSNAAAHWLDVVNLLPSLSELHLPSCELTNFPLSLPHLNLTSLLALDLSNNGFNSTLPSWLFNLSSLVYLDLSSNNLQGEVDTFSRLTFLEHLDLSQNIFAGKLSKRFGTLCNLRMLDISLNSFSGEINEFINGLAECTNSRLETLHLQYNKLTGSLPESLGYLRSLKSLLIMHNSVSGSIPESIGNLSSLQELLLSYNQIKGSIPVSFGQLSSLVSLDTQGNQFEGIITEAHFANLTSLKELTIMQPTTNITLAFSISPSWIPPFKLTYLELKSCLVGPKFPEWLRNQNMLSYLAVWRTNISGSIPTWFWELDLFLERLDFSYNQLTGTVPSTIRFREQAVVFLNYNNFRGPLPIFLSNVTSYHLDNNFLSGPIPLDFGERLPFLVALDLSYNSLNGTIPLSMSRLSSVMTFVLASNYLTGEIPEFWNYMPYVYVVDVSNNSLSGIIPTSLGFVTGLKFLKLSNNKLSGEVPSALANCTELQTLDLGENELSGKIPAWIGEKLPSLLIISLRSNSFTGEIPSNLCSLFSLHILDLAQNNFSGRIPTCIGNLSGMTTVLDSMRYEGQLWVVAKSRTYFYDGTLYLVNSIDLSGNNLVGEMPSGFTSASRLGTLNLSMNHLTGKIPADIGNLRSLETLDLSSNNLSGIIPPSMASITSLNHLDLTYNNLSGKIPTTNQFSTFGSSTYEGNPALCGTPLSTKCIGDKDETSQPLPEGENDDEDKDEHGIDMFWFYIGIAPGFAVGFWVVCGTLIIKKSWRQAYFRFIDDKKDSFLLIFSITLARLRKFFKRKDT</sequence>
<evidence type="ECO:0000256" key="10">
    <source>
        <dbReference type="ARBA" id="ARBA00023136"/>
    </source>
</evidence>
<evidence type="ECO:0000256" key="4">
    <source>
        <dbReference type="ARBA" id="ARBA00022553"/>
    </source>
</evidence>
<keyword evidence="11" id="KW-0675">Receptor</keyword>
<comment type="subcellular location">
    <subcellularLocation>
        <location evidence="1">Cell membrane</location>
        <topology evidence="1">Single-pass type I membrane protein</topology>
    </subcellularLocation>
</comment>
<keyword evidence="5" id="KW-0433">Leucine-rich repeat</keyword>
<dbReference type="PANTHER" id="PTHR48063:SF16">
    <property type="entry name" value="LRR RECEPTOR-LIKE SERINE_THREONINE-PROTEIN KINASE GSO1"/>
    <property type="match status" value="1"/>
</dbReference>
<keyword evidence="16" id="KW-0560">Oxidoreductase</keyword>
<dbReference type="FunFam" id="3.80.10.10:FF:000649">
    <property type="entry name" value="Leucine Rich Repeat family protein"/>
    <property type="match status" value="1"/>
</dbReference>
<keyword evidence="12" id="KW-0325">Glycoprotein</keyword>
<dbReference type="InterPro" id="IPR003591">
    <property type="entry name" value="Leu-rich_rpt_typical-subtyp"/>
</dbReference>
<keyword evidence="9 13" id="KW-1133">Transmembrane helix</keyword>
<dbReference type="GO" id="GO:0005886">
    <property type="term" value="C:plasma membrane"/>
    <property type="evidence" value="ECO:0007669"/>
    <property type="project" value="UniProtKB-SubCell"/>
</dbReference>
<accession>B9RM78</accession>
<dbReference type="FunFam" id="3.80.10.10:FF:000383">
    <property type="entry name" value="Leucine-rich repeat receptor protein kinase EMS1"/>
    <property type="match status" value="1"/>
</dbReference>
<evidence type="ECO:0000259" key="15">
    <source>
        <dbReference type="Pfam" id="PF23598"/>
    </source>
</evidence>
<reference evidence="17" key="1">
    <citation type="journal article" date="2010" name="Nat. Biotechnol.">
        <title>Draft genome sequence of the oilseed species Ricinus communis.</title>
        <authorList>
            <person name="Chan A.P."/>
            <person name="Crabtree J."/>
            <person name="Zhao Q."/>
            <person name="Lorenzi H."/>
            <person name="Orvis J."/>
            <person name="Puiu D."/>
            <person name="Melake-Berhan A."/>
            <person name="Jones K.M."/>
            <person name="Redman J."/>
            <person name="Chen G."/>
            <person name="Cahoon E.B."/>
            <person name="Gedil M."/>
            <person name="Stanke M."/>
            <person name="Haas B.J."/>
            <person name="Wortman J.R."/>
            <person name="Fraser-Liggett C.M."/>
            <person name="Ravel J."/>
            <person name="Rabinowicz P.D."/>
        </authorList>
    </citation>
    <scope>NUCLEOTIDE SEQUENCE [LARGE SCALE GENOMIC DNA]</scope>
    <source>
        <strain evidence="17">cv. Hale</strain>
    </source>
</reference>
<feature type="domain" description="Leucine-rich repeat-containing N-terminal plant-type" evidence="14">
    <location>
        <begin position="62"/>
        <end position="97"/>
    </location>
</feature>
<dbReference type="PRINTS" id="PR00019">
    <property type="entry name" value="LEURICHRPT"/>
</dbReference>
<evidence type="ECO:0000259" key="14">
    <source>
        <dbReference type="Pfam" id="PF08263"/>
    </source>
</evidence>